<proteinExistence type="inferred from homology"/>
<dbReference type="Pfam" id="PF00106">
    <property type="entry name" value="adh_short"/>
    <property type="match status" value="1"/>
</dbReference>
<feature type="domain" description="Ketoreductase" evidence="3">
    <location>
        <begin position="23"/>
        <end position="206"/>
    </location>
</feature>
<evidence type="ECO:0000313" key="5">
    <source>
        <dbReference type="Proteomes" id="UP001158049"/>
    </source>
</evidence>
<dbReference type="Gene3D" id="3.40.50.720">
    <property type="entry name" value="NAD(P)-binding Rossmann-like Domain"/>
    <property type="match status" value="1"/>
</dbReference>
<accession>A0ABY1Q4H5</accession>
<comment type="similarity">
    <text evidence="2">Belongs to the short-chain dehydrogenases/reductases (SDR) family.</text>
</comment>
<reference evidence="4 5" key="1">
    <citation type="submission" date="2017-05" db="EMBL/GenBank/DDBJ databases">
        <authorList>
            <person name="Varghese N."/>
            <person name="Submissions S."/>
        </authorList>
    </citation>
    <scope>NUCLEOTIDE SEQUENCE [LARGE SCALE GENOMIC DNA]</scope>
    <source>
        <strain evidence="4 5">DSM 26001</strain>
    </source>
</reference>
<dbReference type="Proteomes" id="UP001158049">
    <property type="component" value="Unassembled WGS sequence"/>
</dbReference>
<dbReference type="SUPFAM" id="SSF51735">
    <property type="entry name" value="NAD(P)-binding Rossmann-fold domains"/>
    <property type="match status" value="1"/>
</dbReference>
<comment type="caution">
    <text evidence="4">The sequence shown here is derived from an EMBL/GenBank/DDBJ whole genome shotgun (WGS) entry which is preliminary data.</text>
</comment>
<sequence length="269" mass="28204">MRGIAEPVNFPIPREDKMQIQENVFIITGGASGLGAATARMIVENGGKVVLADVQVEAGEKLAGELGGKFVRCDVTSEADGRAVVEAALAMGKLSGLVNCAGVAPAVKTVGKDGPHPLEIFQRTVNINLVGTFNMSRLAADAMSRLDATADGERGVIINTASVAAFDGQIGQAAYASSKAAVAGLTLPMARDLSRNGIRVMTIAPGIFETPMLLGMPQEVQDALGRMVPFPPRLGKPNEYAHLAKTIIENVMLNGETIRLDGAIRMQPK</sequence>
<protein>
    <submittedName>
        <fullName evidence="4">NAD(P)-dependent dehydrogenase, short-chain alcohol dehydrogenase family</fullName>
    </submittedName>
</protein>
<dbReference type="PROSITE" id="PS00061">
    <property type="entry name" value="ADH_SHORT"/>
    <property type="match status" value="1"/>
</dbReference>
<keyword evidence="1" id="KW-0560">Oxidoreductase</keyword>
<dbReference type="InterPro" id="IPR020904">
    <property type="entry name" value="Sc_DH/Rdtase_CS"/>
</dbReference>
<evidence type="ECO:0000259" key="3">
    <source>
        <dbReference type="SMART" id="SM00822"/>
    </source>
</evidence>
<dbReference type="PRINTS" id="PR00081">
    <property type="entry name" value="GDHRDH"/>
</dbReference>
<dbReference type="PANTHER" id="PTHR43658">
    <property type="entry name" value="SHORT-CHAIN DEHYDROGENASE/REDUCTASE"/>
    <property type="match status" value="1"/>
</dbReference>
<dbReference type="CDD" id="cd05371">
    <property type="entry name" value="HSD10-like_SDR_c"/>
    <property type="match status" value="1"/>
</dbReference>
<gene>
    <name evidence="4" type="ORF">SAMN06295970_105119</name>
</gene>
<dbReference type="SMART" id="SM00822">
    <property type="entry name" value="PKS_KR"/>
    <property type="match status" value="1"/>
</dbReference>
<dbReference type="EMBL" id="FXUL01000005">
    <property type="protein sequence ID" value="SMP57566.1"/>
    <property type="molecule type" value="Genomic_DNA"/>
</dbReference>
<dbReference type="InterPro" id="IPR036291">
    <property type="entry name" value="NAD(P)-bd_dom_sf"/>
</dbReference>
<name>A0ABY1Q4H5_9BURK</name>
<keyword evidence="5" id="KW-1185">Reference proteome</keyword>
<dbReference type="PANTHER" id="PTHR43658:SF8">
    <property type="entry name" value="17-BETA-HYDROXYSTEROID DEHYDROGENASE 14-RELATED"/>
    <property type="match status" value="1"/>
</dbReference>
<evidence type="ECO:0000256" key="2">
    <source>
        <dbReference type="RuleBase" id="RU000363"/>
    </source>
</evidence>
<dbReference type="PRINTS" id="PR00080">
    <property type="entry name" value="SDRFAMILY"/>
</dbReference>
<evidence type="ECO:0000313" key="4">
    <source>
        <dbReference type="EMBL" id="SMP57566.1"/>
    </source>
</evidence>
<organism evidence="4 5">
    <name type="scientific">Noviherbaspirillum suwonense</name>
    <dbReference type="NCBI Taxonomy" id="1224511"/>
    <lineage>
        <taxon>Bacteria</taxon>
        <taxon>Pseudomonadati</taxon>
        <taxon>Pseudomonadota</taxon>
        <taxon>Betaproteobacteria</taxon>
        <taxon>Burkholderiales</taxon>
        <taxon>Oxalobacteraceae</taxon>
        <taxon>Noviherbaspirillum</taxon>
    </lineage>
</organism>
<dbReference type="InterPro" id="IPR002347">
    <property type="entry name" value="SDR_fam"/>
</dbReference>
<evidence type="ECO:0000256" key="1">
    <source>
        <dbReference type="ARBA" id="ARBA00023002"/>
    </source>
</evidence>
<dbReference type="InterPro" id="IPR057326">
    <property type="entry name" value="KR_dom"/>
</dbReference>